<feature type="binding site" evidence="4 6">
    <location>
        <position position="112"/>
    </location>
    <ligand>
        <name>substrate</name>
    </ligand>
</feature>
<dbReference type="SUPFAM" id="SSF55120">
    <property type="entry name" value="Pseudouridine synthase"/>
    <property type="match status" value="1"/>
</dbReference>
<dbReference type="PANTHER" id="PTHR11142:SF0">
    <property type="entry name" value="TRNA PSEUDOURIDINE SYNTHASE-LIKE 1"/>
    <property type="match status" value="1"/>
</dbReference>
<dbReference type="AlphaFoldDB" id="A0A848DBS8"/>
<evidence type="ECO:0000256" key="4">
    <source>
        <dbReference type="HAMAP-Rule" id="MF_00171"/>
    </source>
</evidence>
<dbReference type="HAMAP" id="MF_00171">
    <property type="entry name" value="TruA"/>
    <property type="match status" value="1"/>
</dbReference>
<evidence type="ECO:0000313" key="9">
    <source>
        <dbReference type="EMBL" id="NMG83375.1"/>
    </source>
</evidence>
<evidence type="ECO:0000256" key="6">
    <source>
        <dbReference type="PIRSR" id="PIRSR001430-2"/>
    </source>
</evidence>
<dbReference type="GO" id="GO:0003723">
    <property type="term" value="F:RNA binding"/>
    <property type="evidence" value="ECO:0007669"/>
    <property type="project" value="InterPro"/>
</dbReference>
<dbReference type="NCBIfam" id="TIGR00071">
    <property type="entry name" value="hisT_truA"/>
    <property type="match status" value="1"/>
</dbReference>
<feature type="domain" description="Pseudouridine synthase I TruA alpha/beta" evidence="8">
    <location>
        <begin position="128"/>
        <end position="230"/>
    </location>
</feature>
<dbReference type="PIRSF" id="PIRSF001430">
    <property type="entry name" value="tRNA_psdUrid_synth"/>
    <property type="match status" value="1"/>
</dbReference>
<sequence length="271" mass="30966">MRVAFKLAYIGTKYSGFQIQPAQLMTIESAIFKALTDSDIIESPEMAGYQSSGRTDQGVHAIGQVIAFNTKKKELAVPRVFNSKLPKDIWAWAYAEVVDDFDPRRAAVFRVYRYMIWGMYDMPMMRRATKILSGTHDFSNFLTQDSDGCSTTRTIHRIDIRVSGNFTILDVTANSFAWHMVRKIATALAMIGSGIRDNEWLIQMLDPAGFEEGLKPAPAHGLILRNVEYENIKWIEDNYSMKRSAENLKERLSWHSTMSEILKEMQTTMLK</sequence>
<keyword evidence="3 4" id="KW-0413">Isomerase</keyword>
<evidence type="ECO:0000313" key="10">
    <source>
        <dbReference type="Proteomes" id="UP000606580"/>
    </source>
</evidence>
<dbReference type="InterPro" id="IPR020095">
    <property type="entry name" value="PsdUridine_synth_TruA_C"/>
</dbReference>
<accession>A0A848DBS8</accession>
<comment type="caution">
    <text evidence="4">Lacks conserved residue(s) required for the propagation of feature annotation.</text>
</comment>
<dbReference type="EC" id="5.4.99.12" evidence="4"/>
<dbReference type="InterPro" id="IPR020097">
    <property type="entry name" value="PsdUridine_synth_TruA_a/b_dom"/>
</dbReference>
<dbReference type="InterPro" id="IPR020094">
    <property type="entry name" value="TruA/RsuA/RluB/E/F_N"/>
</dbReference>
<protein>
    <recommendedName>
        <fullName evidence="4">tRNA pseudouridine synthase A</fullName>
        <ecNumber evidence="4">5.4.99.12</ecNumber>
    </recommendedName>
    <alternativeName>
        <fullName evidence="4">tRNA pseudouridine(38-40) synthase</fullName>
    </alternativeName>
    <alternativeName>
        <fullName evidence="4">tRNA pseudouridylate synthase I</fullName>
    </alternativeName>
    <alternativeName>
        <fullName evidence="4">tRNA-uridine isomerase I</fullName>
    </alternativeName>
</protein>
<comment type="caution">
    <text evidence="9">The sequence shown here is derived from an EMBL/GenBank/DDBJ whole genome shotgun (WGS) entry which is preliminary data.</text>
</comment>
<dbReference type="PANTHER" id="PTHR11142">
    <property type="entry name" value="PSEUDOURIDYLATE SYNTHASE"/>
    <property type="match status" value="1"/>
</dbReference>
<comment type="similarity">
    <text evidence="1 4 7">Belongs to the tRNA pseudouridine synthase TruA family.</text>
</comment>
<dbReference type="Gene3D" id="3.30.70.580">
    <property type="entry name" value="Pseudouridine synthase I, catalytic domain, N-terminal subdomain"/>
    <property type="match status" value="1"/>
</dbReference>
<dbReference type="GO" id="GO:0160147">
    <property type="term" value="F:tRNA pseudouridine(38-40) synthase activity"/>
    <property type="evidence" value="ECO:0007669"/>
    <property type="project" value="UniProtKB-EC"/>
</dbReference>
<reference evidence="9" key="1">
    <citation type="journal article" date="2020" name="MBio">
        <title>'Candidatus Ethanoperedens,' a Thermophilic Genus of Archaea Mediating the Anaerobic Oxidation of Ethane.</title>
        <authorList>
            <person name="Hahn C.J."/>
            <person name="Laso-Perez R."/>
            <person name="Vulcano F."/>
            <person name="Vaziourakis K.M."/>
            <person name="Stokke R."/>
            <person name="Steen I.H."/>
            <person name="Teske A."/>
            <person name="Boetius A."/>
            <person name="Liebeke M."/>
            <person name="Amann R."/>
            <person name="Knittel K."/>
            <person name="Wegener G."/>
        </authorList>
    </citation>
    <scope>NUCLEOTIDE SEQUENCE</scope>
    <source>
        <strain evidence="9">GoM-Arc1-LC-WB58</strain>
    </source>
</reference>
<feature type="active site" description="Nucleophile" evidence="4 5">
    <location>
        <position position="56"/>
    </location>
</feature>
<evidence type="ECO:0000256" key="1">
    <source>
        <dbReference type="ARBA" id="ARBA00009375"/>
    </source>
</evidence>
<dbReference type="Pfam" id="PF01416">
    <property type="entry name" value="PseudoU_synth_1"/>
    <property type="match status" value="1"/>
</dbReference>
<evidence type="ECO:0000256" key="2">
    <source>
        <dbReference type="ARBA" id="ARBA00022694"/>
    </source>
</evidence>
<name>A0A848DBS8_9EURY</name>
<evidence type="ECO:0000256" key="5">
    <source>
        <dbReference type="PIRSR" id="PIRSR001430-1"/>
    </source>
</evidence>
<dbReference type="GO" id="GO:0031119">
    <property type="term" value="P:tRNA pseudouridine synthesis"/>
    <property type="evidence" value="ECO:0007669"/>
    <property type="project" value="UniProtKB-UniRule"/>
</dbReference>
<proteinExistence type="inferred from homology"/>
<organism evidence="9 10">
    <name type="scientific">Candidatus Ethanoperedens thermophilum</name>
    <dbReference type="NCBI Taxonomy" id="2766897"/>
    <lineage>
        <taxon>Archaea</taxon>
        <taxon>Methanobacteriati</taxon>
        <taxon>Methanobacteriota</taxon>
        <taxon>Stenosarchaea group</taxon>
        <taxon>Methanomicrobia</taxon>
        <taxon>Methanosarcinales</taxon>
        <taxon>Methanosarcinales incertae sedis</taxon>
        <taxon>GOM Arc I cluster</taxon>
        <taxon>Candidatus Ethanoperedens</taxon>
    </lineage>
</organism>
<comment type="function">
    <text evidence="4">Formation of pseudouridine at positions 38, 39 and 40 in the anticodon stem and loop of transfer RNAs.</text>
</comment>
<gene>
    <name evidence="4 9" type="primary">truA</name>
    <name evidence="9" type="ORF">GIS02_04125</name>
</gene>
<dbReference type="InterPro" id="IPR001406">
    <property type="entry name" value="PsdUridine_synth_TruA"/>
</dbReference>
<keyword evidence="2 4" id="KW-0819">tRNA processing</keyword>
<evidence type="ECO:0000259" key="8">
    <source>
        <dbReference type="Pfam" id="PF01416"/>
    </source>
</evidence>
<dbReference type="Gene3D" id="3.30.70.660">
    <property type="entry name" value="Pseudouridine synthase I, catalytic domain, C-terminal subdomain"/>
    <property type="match status" value="1"/>
</dbReference>
<evidence type="ECO:0000256" key="3">
    <source>
        <dbReference type="ARBA" id="ARBA00023235"/>
    </source>
</evidence>
<comment type="catalytic activity">
    <reaction evidence="4 7">
        <text>uridine(38/39/40) in tRNA = pseudouridine(38/39/40) in tRNA</text>
        <dbReference type="Rhea" id="RHEA:22376"/>
        <dbReference type="Rhea" id="RHEA-COMP:10085"/>
        <dbReference type="Rhea" id="RHEA-COMP:10087"/>
        <dbReference type="ChEBI" id="CHEBI:65314"/>
        <dbReference type="ChEBI" id="CHEBI:65315"/>
        <dbReference type="EC" id="5.4.99.12"/>
    </reaction>
</comment>
<dbReference type="EMBL" id="WNEG01000078">
    <property type="protein sequence ID" value="NMG83375.1"/>
    <property type="molecule type" value="Genomic_DNA"/>
</dbReference>
<evidence type="ECO:0000256" key="7">
    <source>
        <dbReference type="RuleBase" id="RU003792"/>
    </source>
</evidence>
<dbReference type="Proteomes" id="UP000606580">
    <property type="component" value="Unassembled WGS sequence"/>
</dbReference>
<dbReference type="InterPro" id="IPR020103">
    <property type="entry name" value="PsdUridine_synth_cat_dom_sf"/>
</dbReference>